<evidence type="ECO:0000256" key="1">
    <source>
        <dbReference type="SAM" id="MobiDB-lite"/>
    </source>
</evidence>
<feature type="region of interest" description="Disordered" evidence="1">
    <location>
        <begin position="27"/>
        <end position="88"/>
    </location>
</feature>
<reference evidence="2 3" key="1">
    <citation type="submission" date="2019-05" db="EMBL/GenBank/DDBJ databases">
        <title>Another draft genome of Portunus trituberculatus and its Hox gene families provides insights of decapod evolution.</title>
        <authorList>
            <person name="Jeong J.-H."/>
            <person name="Song I."/>
            <person name="Kim S."/>
            <person name="Choi T."/>
            <person name="Kim D."/>
            <person name="Ryu S."/>
            <person name="Kim W."/>
        </authorList>
    </citation>
    <scope>NUCLEOTIDE SEQUENCE [LARGE SCALE GENOMIC DNA]</scope>
    <source>
        <tissue evidence="2">Muscle</tissue>
    </source>
</reference>
<protein>
    <submittedName>
        <fullName evidence="2">Uncharacterized protein</fullName>
    </submittedName>
</protein>
<feature type="compositionally biased region" description="Basic and acidic residues" evidence="1">
    <location>
        <begin position="35"/>
        <end position="53"/>
    </location>
</feature>
<organism evidence="2 3">
    <name type="scientific">Portunus trituberculatus</name>
    <name type="common">Swimming crab</name>
    <name type="synonym">Neptunus trituberculatus</name>
    <dbReference type="NCBI Taxonomy" id="210409"/>
    <lineage>
        <taxon>Eukaryota</taxon>
        <taxon>Metazoa</taxon>
        <taxon>Ecdysozoa</taxon>
        <taxon>Arthropoda</taxon>
        <taxon>Crustacea</taxon>
        <taxon>Multicrustacea</taxon>
        <taxon>Malacostraca</taxon>
        <taxon>Eumalacostraca</taxon>
        <taxon>Eucarida</taxon>
        <taxon>Decapoda</taxon>
        <taxon>Pleocyemata</taxon>
        <taxon>Brachyura</taxon>
        <taxon>Eubrachyura</taxon>
        <taxon>Portunoidea</taxon>
        <taxon>Portunidae</taxon>
        <taxon>Portuninae</taxon>
        <taxon>Portunus</taxon>
    </lineage>
</organism>
<dbReference type="EMBL" id="VSRR010008242">
    <property type="protein sequence ID" value="MPC48354.1"/>
    <property type="molecule type" value="Genomic_DNA"/>
</dbReference>
<accession>A0A5B7FVL5</accession>
<gene>
    <name evidence="2" type="ORF">E2C01_042123</name>
</gene>
<keyword evidence="3" id="KW-1185">Reference proteome</keyword>
<proteinExistence type="predicted"/>
<evidence type="ECO:0000313" key="2">
    <source>
        <dbReference type="EMBL" id="MPC48354.1"/>
    </source>
</evidence>
<dbReference type="AlphaFoldDB" id="A0A5B7FVL5"/>
<name>A0A5B7FVL5_PORTR</name>
<dbReference type="Proteomes" id="UP000324222">
    <property type="component" value="Unassembled WGS sequence"/>
</dbReference>
<sequence>MRTQDSQHVIATCNDSLSMFACPQMAKLQSESGDSDGKKGTMKRDQSEDHLHTAESCSRQHHSTPIHLPGKLKVSGNDPLSYEAKVQH</sequence>
<evidence type="ECO:0000313" key="3">
    <source>
        <dbReference type="Proteomes" id="UP000324222"/>
    </source>
</evidence>
<comment type="caution">
    <text evidence="2">The sequence shown here is derived from an EMBL/GenBank/DDBJ whole genome shotgun (WGS) entry which is preliminary data.</text>
</comment>